<dbReference type="PROSITE" id="PS00374">
    <property type="entry name" value="MGMT"/>
    <property type="match status" value="1"/>
</dbReference>
<evidence type="ECO:0000313" key="11">
    <source>
        <dbReference type="EMBL" id="EGF87367.1"/>
    </source>
</evidence>
<dbReference type="GO" id="GO:0032259">
    <property type="term" value="P:methylation"/>
    <property type="evidence" value="ECO:0007669"/>
    <property type="project" value="UniProtKB-KW"/>
</dbReference>
<dbReference type="Proteomes" id="UP000004773">
    <property type="component" value="Unassembled WGS sequence"/>
</dbReference>
<dbReference type="SUPFAM" id="SSF53155">
    <property type="entry name" value="Methylated DNA-protein cysteine methyltransferase domain"/>
    <property type="match status" value="1"/>
</dbReference>
<evidence type="ECO:0000256" key="5">
    <source>
        <dbReference type="ARBA" id="ARBA00022679"/>
    </source>
</evidence>
<dbReference type="GO" id="GO:0003908">
    <property type="term" value="F:methylated-DNA-[protein]-cysteine S-methyltransferase activity"/>
    <property type="evidence" value="ECO:0007669"/>
    <property type="project" value="UniProtKB-EC"/>
</dbReference>
<evidence type="ECO:0000256" key="4">
    <source>
        <dbReference type="ARBA" id="ARBA00022603"/>
    </source>
</evidence>
<sequence>MYYCTYKSKIGLLYLISDGIHLCGCYLEEQRYFPDDLDMYEFNNGLEIFNEARLWLESYFNNEKPGLENIPIKMIGTAFRKQIWSLLKDIPYGEVVTYKYISKKIAELQAIDTMSSQAVGGAVGHNPLLIFIPCHRVIGTNGSLTGYAAGLENKRFLLNFESNNNNNY</sequence>
<dbReference type="GO" id="GO:0006281">
    <property type="term" value="P:DNA repair"/>
    <property type="evidence" value="ECO:0007669"/>
    <property type="project" value="UniProtKB-KW"/>
</dbReference>
<dbReference type="InterPro" id="IPR001497">
    <property type="entry name" value="MethylDNA_cys_MeTrfase_AS"/>
</dbReference>
<keyword evidence="5" id="KW-0808">Transferase</keyword>
<proteinExistence type="inferred from homology"/>
<comment type="catalytic activity">
    <reaction evidence="1">
        <text>a 4-O-methyl-thymidine in DNA + L-cysteinyl-[protein] = a thymidine in DNA + S-methyl-L-cysteinyl-[protein]</text>
        <dbReference type="Rhea" id="RHEA:53428"/>
        <dbReference type="Rhea" id="RHEA-COMP:10131"/>
        <dbReference type="Rhea" id="RHEA-COMP:10132"/>
        <dbReference type="Rhea" id="RHEA-COMP:13555"/>
        <dbReference type="Rhea" id="RHEA-COMP:13556"/>
        <dbReference type="ChEBI" id="CHEBI:29950"/>
        <dbReference type="ChEBI" id="CHEBI:82612"/>
        <dbReference type="ChEBI" id="CHEBI:137386"/>
        <dbReference type="ChEBI" id="CHEBI:137387"/>
        <dbReference type="EC" id="2.1.1.63"/>
    </reaction>
</comment>
<name>A0AA87DSM4_9BACL</name>
<comment type="caution">
    <text evidence="11">The sequence shown here is derived from an EMBL/GenBank/DDBJ whole genome shotgun (WGS) entry which is preliminary data.</text>
</comment>
<keyword evidence="6" id="KW-0227">DNA damage</keyword>
<dbReference type="AlphaFoldDB" id="A0AA87DSM4"/>
<evidence type="ECO:0000256" key="2">
    <source>
        <dbReference type="ARBA" id="ARBA00008711"/>
    </source>
</evidence>
<keyword evidence="4" id="KW-0489">Methyltransferase</keyword>
<dbReference type="Pfam" id="PF02870">
    <property type="entry name" value="Methyltransf_1N"/>
    <property type="match status" value="1"/>
</dbReference>
<dbReference type="InterPro" id="IPR036631">
    <property type="entry name" value="MGMT_N_sf"/>
</dbReference>
<evidence type="ECO:0000259" key="9">
    <source>
        <dbReference type="Pfam" id="PF01035"/>
    </source>
</evidence>
<organism evidence="11 12">
    <name type="scientific">Gemella haemolysans M341</name>
    <dbReference type="NCBI Taxonomy" id="562981"/>
    <lineage>
        <taxon>Bacteria</taxon>
        <taxon>Bacillati</taxon>
        <taxon>Bacillota</taxon>
        <taxon>Bacilli</taxon>
        <taxon>Bacillales</taxon>
        <taxon>Gemellaceae</taxon>
        <taxon>Gemella</taxon>
    </lineage>
</organism>
<dbReference type="InterPro" id="IPR036388">
    <property type="entry name" value="WH-like_DNA-bd_sf"/>
</dbReference>
<reference evidence="11 12" key="1">
    <citation type="submission" date="2011-03" db="EMBL/GenBank/DDBJ databases">
        <title>The Genome Sequence of Gemella haemolysans M341.</title>
        <authorList>
            <consortium name="The Broad Institute Genome Sequencing Platform"/>
            <consortium name="The Broad Institute Genome Sequencing Center for Infectious Disease"/>
            <person name="Earl A."/>
            <person name="Ward D."/>
            <person name="Feldgarden M."/>
            <person name="Gevers D."/>
            <person name="Sibley C.D."/>
            <person name="Field T.R."/>
            <person name="Grinwis M."/>
            <person name="Eshaghurshan C.S."/>
            <person name="Surette M.G."/>
            <person name="Young S.K."/>
            <person name="Zeng Q."/>
            <person name="Gargeya S."/>
            <person name="Fitzgerald M."/>
            <person name="Haas B."/>
            <person name="Abouelleil A."/>
            <person name="Alvarado L."/>
            <person name="Arachchi H.M."/>
            <person name="Berlin A."/>
            <person name="Brown A."/>
            <person name="Chapman S.B."/>
            <person name="Chen Z."/>
            <person name="Dunbar C."/>
            <person name="Freedman E."/>
            <person name="Gearin G."/>
            <person name="Gellesch M."/>
            <person name="Goldberg J."/>
            <person name="Griggs A."/>
            <person name="Gujja S."/>
            <person name="Heilman E.R."/>
            <person name="Heiman D."/>
            <person name="Howarth C."/>
            <person name="Larson L."/>
            <person name="Lui A."/>
            <person name="MacDonald P.J.P."/>
            <person name="Mehta T."/>
            <person name="Montmayeur A."/>
            <person name="Murphy C."/>
            <person name="Neiman D."/>
            <person name="Pearson M."/>
            <person name="Priest M."/>
            <person name="Roberts A."/>
            <person name="Saif S."/>
            <person name="Shea T."/>
            <person name="Shenoy N."/>
            <person name="Sisk P."/>
            <person name="Stolte C."/>
            <person name="Sykes S."/>
            <person name="White J."/>
            <person name="Yandava C."/>
            <person name="Wortman J."/>
            <person name="Nusbaum C."/>
            <person name="Birren B."/>
        </authorList>
    </citation>
    <scope>NUCLEOTIDE SEQUENCE [LARGE SCALE GENOMIC DNA]</scope>
    <source>
        <strain evidence="11 12">M341</strain>
    </source>
</reference>
<feature type="domain" description="Methylated-DNA-[protein]-cysteine S-methyltransferase DNA binding" evidence="9">
    <location>
        <begin position="78"/>
        <end position="162"/>
    </location>
</feature>
<evidence type="ECO:0000256" key="3">
    <source>
        <dbReference type="ARBA" id="ARBA00011918"/>
    </source>
</evidence>
<dbReference type="PANTHER" id="PTHR10815">
    <property type="entry name" value="METHYLATED-DNA--PROTEIN-CYSTEINE METHYLTRANSFERASE"/>
    <property type="match status" value="1"/>
</dbReference>
<dbReference type="EMBL" id="ACRO01000003">
    <property type="protein sequence ID" value="EGF87367.1"/>
    <property type="molecule type" value="Genomic_DNA"/>
</dbReference>
<evidence type="ECO:0000256" key="1">
    <source>
        <dbReference type="ARBA" id="ARBA00001286"/>
    </source>
</evidence>
<feature type="domain" description="Methylguanine DNA methyltransferase ribonuclease-like" evidence="10">
    <location>
        <begin position="1"/>
        <end position="73"/>
    </location>
</feature>
<evidence type="ECO:0000256" key="6">
    <source>
        <dbReference type="ARBA" id="ARBA00022763"/>
    </source>
</evidence>
<dbReference type="SUPFAM" id="SSF46767">
    <property type="entry name" value="Methylated DNA-protein cysteine methyltransferase, C-terminal domain"/>
    <property type="match status" value="1"/>
</dbReference>
<evidence type="ECO:0000313" key="12">
    <source>
        <dbReference type="Proteomes" id="UP000004773"/>
    </source>
</evidence>
<evidence type="ECO:0000259" key="10">
    <source>
        <dbReference type="Pfam" id="PF02870"/>
    </source>
</evidence>
<dbReference type="RefSeq" id="WP_003146087.1">
    <property type="nucleotide sequence ID" value="NZ_GL883582.1"/>
</dbReference>
<dbReference type="Gene3D" id="1.10.10.10">
    <property type="entry name" value="Winged helix-like DNA-binding domain superfamily/Winged helix DNA-binding domain"/>
    <property type="match status" value="1"/>
</dbReference>
<dbReference type="Pfam" id="PF01035">
    <property type="entry name" value="DNA_binding_1"/>
    <property type="match status" value="1"/>
</dbReference>
<comment type="catalytic activity">
    <reaction evidence="8">
        <text>a 6-O-methyl-2'-deoxyguanosine in DNA + L-cysteinyl-[protein] = S-methyl-L-cysteinyl-[protein] + a 2'-deoxyguanosine in DNA</text>
        <dbReference type="Rhea" id="RHEA:24000"/>
        <dbReference type="Rhea" id="RHEA-COMP:10131"/>
        <dbReference type="Rhea" id="RHEA-COMP:10132"/>
        <dbReference type="Rhea" id="RHEA-COMP:11367"/>
        <dbReference type="Rhea" id="RHEA-COMP:11368"/>
        <dbReference type="ChEBI" id="CHEBI:29950"/>
        <dbReference type="ChEBI" id="CHEBI:82612"/>
        <dbReference type="ChEBI" id="CHEBI:85445"/>
        <dbReference type="ChEBI" id="CHEBI:85448"/>
        <dbReference type="EC" id="2.1.1.63"/>
    </reaction>
</comment>
<comment type="similarity">
    <text evidence="2">Belongs to the MGMT family.</text>
</comment>
<dbReference type="InterPro" id="IPR008332">
    <property type="entry name" value="MethylG_MeTrfase_N"/>
</dbReference>
<dbReference type="InterPro" id="IPR036217">
    <property type="entry name" value="MethylDNA_cys_MeTrfase_DNAb"/>
</dbReference>
<dbReference type="CDD" id="cd06445">
    <property type="entry name" value="ATase"/>
    <property type="match status" value="1"/>
</dbReference>
<dbReference type="NCBIfam" id="TIGR00589">
    <property type="entry name" value="ogt"/>
    <property type="match status" value="1"/>
</dbReference>
<accession>A0AA87DSM4</accession>
<dbReference type="InterPro" id="IPR014048">
    <property type="entry name" value="MethylDNA_cys_MeTrfase_DNA-bd"/>
</dbReference>
<protein>
    <recommendedName>
        <fullName evidence="3">methylated-DNA--[protein]-cysteine S-methyltransferase</fullName>
        <ecNumber evidence="3">2.1.1.63</ecNumber>
    </recommendedName>
</protein>
<gene>
    <name evidence="11" type="ORF">HMPREF0428_00242</name>
</gene>
<dbReference type="PANTHER" id="PTHR10815:SF5">
    <property type="entry name" value="METHYLATED-DNA--PROTEIN-CYSTEINE METHYLTRANSFERASE"/>
    <property type="match status" value="1"/>
</dbReference>
<dbReference type="Gene3D" id="3.30.160.70">
    <property type="entry name" value="Methylated DNA-protein cysteine methyltransferase domain"/>
    <property type="match status" value="1"/>
</dbReference>
<evidence type="ECO:0000256" key="8">
    <source>
        <dbReference type="ARBA" id="ARBA00049348"/>
    </source>
</evidence>
<dbReference type="FunFam" id="1.10.10.10:FF:000214">
    <property type="entry name" value="Methylated-DNA--protein-cysteine methyltransferase"/>
    <property type="match status" value="1"/>
</dbReference>
<evidence type="ECO:0000256" key="7">
    <source>
        <dbReference type="ARBA" id="ARBA00023204"/>
    </source>
</evidence>
<keyword evidence="7" id="KW-0234">DNA repair</keyword>
<dbReference type="EC" id="2.1.1.63" evidence="3"/>